<comment type="caution">
    <text evidence="1">The sequence shown here is derived from an EMBL/GenBank/DDBJ whole genome shotgun (WGS) entry which is preliminary data.</text>
</comment>
<evidence type="ECO:0008006" key="3">
    <source>
        <dbReference type="Google" id="ProtNLM"/>
    </source>
</evidence>
<evidence type="ECO:0000313" key="2">
    <source>
        <dbReference type="Proteomes" id="UP000093629"/>
    </source>
</evidence>
<evidence type="ECO:0000313" key="1">
    <source>
        <dbReference type="EMBL" id="OBK18590.1"/>
    </source>
</evidence>
<name>A0A1A3NB65_MYCAS</name>
<reference evidence="1 2" key="1">
    <citation type="submission" date="2016-06" db="EMBL/GenBank/DDBJ databases">
        <authorList>
            <person name="Kjaerup R.B."/>
            <person name="Dalgaard T.S."/>
            <person name="Juul-Madsen H.R."/>
        </authorList>
    </citation>
    <scope>NUCLEOTIDE SEQUENCE [LARGE SCALE GENOMIC DNA]</scope>
    <source>
        <strain evidence="1 2">1245139.5</strain>
    </source>
</reference>
<organism evidence="1 2">
    <name type="scientific">Mycobacterium asiaticum</name>
    <dbReference type="NCBI Taxonomy" id="1790"/>
    <lineage>
        <taxon>Bacteria</taxon>
        <taxon>Bacillati</taxon>
        <taxon>Actinomycetota</taxon>
        <taxon>Actinomycetes</taxon>
        <taxon>Mycobacteriales</taxon>
        <taxon>Mycobacteriaceae</taxon>
        <taxon>Mycobacterium</taxon>
    </lineage>
</organism>
<dbReference type="AlphaFoldDB" id="A0A1A3NB65"/>
<proteinExistence type="predicted"/>
<sequence length="91" mass="10598">MVRVVPPPEWLSLSHVPDKNLAQAVEWYRQLGVDITERWLKSVTDRNELICRIIGGRRMYSTEDLWRFIVTRPSRTAGAARYNQQKGNATQ</sequence>
<accession>A0A1A3NB65</accession>
<gene>
    <name evidence="1" type="ORF">A5636_20285</name>
</gene>
<protein>
    <recommendedName>
        <fullName evidence="3">DNA-binding protein</fullName>
    </recommendedName>
</protein>
<dbReference type="Proteomes" id="UP000093629">
    <property type="component" value="Unassembled WGS sequence"/>
</dbReference>
<keyword evidence="2" id="KW-1185">Reference proteome</keyword>
<dbReference type="EMBL" id="LZLQ01000026">
    <property type="protein sequence ID" value="OBK18590.1"/>
    <property type="molecule type" value="Genomic_DNA"/>
</dbReference>